<keyword evidence="1" id="KW-0472">Membrane</keyword>
<dbReference type="OrthoDB" id="596910at2"/>
<dbReference type="Proteomes" id="UP000468650">
    <property type="component" value="Unassembled WGS sequence"/>
</dbReference>
<keyword evidence="1" id="KW-0812">Transmembrane</keyword>
<proteinExistence type="predicted"/>
<dbReference type="InterPro" id="IPR001509">
    <property type="entry name" value="Epimerase_deHydtase"/>
</dbReference>
<keyword evidence="4" id="KW-1185">Reference proteome</keyword>
<protein>
    <submittedName>
        <fullName evidence="3">NAD-dependent epimerase/dehydratase family protein</fullName>
    </submittedName>
</protein>
<feature type="transmembrane region" description="Helical" evidence="1">
    <location>
        <begin position="25"/>
        <end position="45"/>
    </location>
</feature>
<accession>A0A6N6REW5</accession>
<gene>
    <name evidence="3" type="ORF">F8C67_13855</name>
</gene>
<dbReference type="PANTHER" id="PTHR48079">
    <property type="entry name" value="PROTEIN YEEZ"/>
    <property type="match status" value="1"/>
</dbReference>
<dbReference type="InterPro" id="IPR051783">
    <property type="entry name" value="NAD(P)-dependent_oxidoreduct"/>
</dbReference>
<dbReference type="Pfam" id="PF01370">
    <property type="entry name" value="Epimerase"/>
    <property type="match status" value="1"/>
</dbReference>
<dbReference type="GO" id="GO:0004029">
    <property type="term" value="F:aldehyde dehydrogenase (NAD+) activity"/>
    <property type="evidence" value="ECO:0007669"/>
    <property type="project" value="TreeGrafter"/>
</dbReference>
<dbReference type="SUPFAM" id="SSF51735">
    <property type="entry name" value="NAD(P)-binding Rossmann-fold domains"/>
    <property type="match status" value="1"/>
</dbReference>
<evidence type="ECO:0000256" key="1">
    <source>
        <dbReference type="SAM" id="Phobius"/>
    </source>
</evidence>
<name>A0A6N6REW5_9FLAO</name>
<dbReference type="AlphaFoldDB" id="A0A6N6REW5"/>
<organism evidence="3 4">
    <name type="scientific">Phaeocystidibacter luteus</name>
    <dbReference type="NCBI Taxonomy" id="911197"/>
    <lineage>
        <taxon>Bacteria</taxon>
        <taxon>Pseudomonadati</taxon>
        <taxon>Bacteroidota</taxon>
        <taxon>Flavobacteriia</taxon>
        <taxon>Flavobacteriales</taxon>
        <taxon>Phaeocystidibacteraceae</taxon>
        <taxon>Phaeocystidibacter</taxon>
    </lineage>
</organism>
<dbReference type="InterPro" id="IPR036291">
    <property type="entry name" value="NAD(P)-bd_dom_sf"/>
</dbReference>
<dbReference type="Gene3D" id="3.40.50.720">
    <property type="entry name" value="NAD(P)-binding Rossmann-like Domain"/>
    <property type="match status" value="1"/>
</dbReference>
<dbReference type="GO" id="GO:0005737">
    <property type="term" value="C:cytoplasm"/>
    <property type="evidence" value="ECO:0007669"/>
    <property type="project" value="TreeGrafter"/>
</dbReference>
<evidence type="ECO:0000313" key="3">
    <source>
        <dbReference type="EMBL" id="KAB2805413.1"/>
    </source>
</evidence>
<dbReference type="EMBL" id="WBVO01000015">
    <property type="protein sequence ID" value="KAB2805413.1"/>
    <property type="molecule type" value="Genomic_DNA"/>
</dbReference>
<keyword evidence="1" id="KW-1133">Transmembrane helix</keyword>
<dbReference type="PANTHER" id="PTHR48079:SF6">
    <property type="entry name" value="NAD(P)-BINDING DOMAIN-CONTAINING PROTEIN-RELATED"/>
    <property type="match status" value="1"/>
</dbReference>
<comment type="caution">
    <text evidence="3">The sequence shown here is derived from an EMBL/GenBank/DDBJ whole genome shotgun (WGS) entry which is preliminary data.</text>
</comment>
<evidence type="ECO:0000313" key="4">
    <source>
        <dbReference type="Proteomes" id="UP000468650"/>
    </source>
</evidence>
<sequence length="366" mass="41786">MKRKNKVLRSERVVPFALSRMPIHYFRAMILVTGGTGLVGSHLLYRLTQAGKEVRALYRSESSLQNTRKVFGYYMEDAQSEFEKIEWIQADLFDIIDLQEAMKDVETVYHCAAVVSFQPSDKDLMLQGNPKMTGLLVNAALAEGVNSFIHVSSVAALGRAANGEFTTEKTEWKDSPLNSTYSESKYAAELEVWRGMEEGLTVGVVNPTIILGPGNWTSGSSKFFHTFYHGFKFYTEGQTGFVDVLDVVEAMLRIEERKAYNKRFLVVGENVKYKQLFDWITSEYDVKAPSILPPRWVMELLWRVEWVRSKLTNSAPLVTKETARTARNMSAFSNERAREELGMEFMPISESVKRNCQLYLQDLNEQ</sequence>
<reference evidence="3 4" key="1">
    <citation type="submission" date="2019-09" db="EMBL/GenBank/DDBJ databases">
        <title>Genomes of family Cryomorphaceae.</title>
        <authorList>
            <person name="Bowman J.P."/>
        </authorList>
    </citation>
    <scope>NUCLEOTIDE SEQUENCE [LARGE SCALE GENOMIC DNA]</scope>
    <source>
        <strain evidence="3 4">LMG 25704</strain>
    </source>
</reference>
<feature type="domain" description="NAD-dependent epimerase/dehydratase" evidence="2">
    <location>
        <begin position="30"/>
        <end position="257"/>
    </location>
</feature>
<evidence type="ECO:0000259" key="2">
    <source>
        <dbReference type="Pfam" id="PF01370"/>
    </source>
</evidence>